<sequence>HLFGSGHDPNDTECSKTEQFGGKFLMNTISVFGKYPNNLKFSPCSLRQIGLKMPNHNCLTPRSTGAFCGNGAVEDEEYCDASSKGMEDLDPCCDRYCKLRGNATCSDANHICCKNCVIAPANTPCLHSEPVDCTKPSFCSGRDHSCPKPAYVPEGTPCPGPGHCYSGKCLSFCQALSRNRSVRLQACMCRTNAACKSCCFNTERANVSDWCQVYSNESVLDGTPCYMGFCKTGVCESYEASTFKRFQGFLKQMKTPELETFLKGNLVMLLILISLIVWLPATFYIYRA</sequence>
<dbReference type="AlphaFoldDB" id="A0A8S3Z5T2"/>
<dbReference type="GO" id="GO:0006509">
    <property type="term" value="P:membrane protein ectodomain proteolysis"/>
    <property type="evidence" value="ECO:0007669"/>
    <property type="project" value="TreeGrafter"/>
</dbReference>
<comment type="caution">
    <text evidence="2">Lacks conserved residue(s) required for the propagation of feature annotation.</text>
</comment>
<dbReference type="Gene3D" id="4.10.70.10">
    <property type="entry name" value="Disintegrin domain"/>
    <property type="match status" value="1"/>
</dbReference>
<keyword evidence="6" id="KW-1185">Reference proteome</keyword>
<dbReference type="Pfam" id="PF00200">
    <property type="entry name" value="Disintegrin"/>
    <property type="match status" value="1"/>
</dbReference>
<comment type="caution">
    <text evidence="5">The sequence shown here is derived from an EMBL/GenBank/DDBJ whole genome shotgun (WGS) entry which is preliminary data.</text>
</comment>
<keyword evidence="3" id="KW-0812">Transmembrane</keyword>
<dbReference type="PANTHER" id="PTHR45702">
    <property type="entry name" value="ADAM10/ADAM17 METALLOPEPTIDASE FAMILY MEMBER"/>
    <property type="match status" value="1"/>
</dbReference>
<dbReference type="FunFam" id="4.10.70.10:FF:000003">
    <property type="entry name" value="Disintegrin and metalloproteinase domain-containing protein 17"/>
    <property type="match status" value="1"/>
</dbReference>
<dbReference type="SUPFAM" id="SSF57552">
    <property type="entry name" value="Blood coagulation inhibitor (disintegrin)"/>
    <property type="match status" value="1"/>
</dbReference>
<dbReference type="InterPro" id="IPR051489">
    <property type="entry name" value="ADAM_Metalloproteinase"/>
</dbReference>
<feature type="domain" description="Disintegrin" evidence="4">
    <location>
        <begin position="65"/>
        <end position="154"/>
    </location>
</feature>
<gene>
    <name evidence="5" type="ORF">CUNI_LOCUS10495</name>
</gene>
<evidence type="ECO:0000313" key="5">
    <source>
        <dbReference type="EMBL" id="CAG5124937.1"/>
    </source>
</evidence>
<dbReference type="SUPFAM" id="SSF55486">
    <property type="entry name" value="Metalloproteases ('zincins'), catalytic domain"/>
    <property type="match status" value="1"/>
</dbReference>
<protein>
    <recommendedName>
        <fullName evidence="4">Disintegrin domain-containing protein</fullName>
    </recommendedName>
</protein>
<dbReference type="EMBL" id="CAJHNH020001913">
    <property type="protein sequence ID" value="CAG5124937.1"/>
    <property type="molecule type" value="Genomic_DNA"/>
</dbReference>
<dbReference type="GO" id="GO:0005886">
    <property type="term" value="C:plasma membrane"/>
    <property type="evidence" value="ECO:0007669"/>
    <property type="project" value="TreeGrafter"/>
</dbReference>
<evidence type="ECO:0000313" key="6">
    <source>
        <dbReference type="Proteomes" id="UP000678393"/>
    </source>
</evidence>
<keyword evidence="3" id="KW-0472">Membrane</keyword>
<dbReference type="InterPro" id="IPR024079">
    <property type="entry name" value="MetalloPept_cat_dom_sf"/>
</dbReference>
<dbReference type="GO" id="GO:0007219">
    <property type="term" value="P:Notch signaling pathway"/>
    <property type="evidence" value="ECO:0007669"/>
    <property type="project" value="TreeGrafter"/>
</dbReference>
<keyword evidence="1" id="KW-1015">Disulfide bond</keyword>
<evidence type="ECO:0000256" key="2">
    <source>
        <dbReference type="PROSITE-ProRule" id="PRU00068"/>
    </source>
</evidence>
<feature type="transmembrane region" description="Helical" evidence="3">
    <location>
        <begin position="266"/>
        <end position="286"/>
    </location>
</feature>
<dbReference type="PROSITE" id="PS50214">
    <property type="entry name" value="DISINTEGRIN_2"/>
    <property type="match status" value="1"/>
</dbReference>
<dbReference type="GO" id="GO:0004222">
    <property type="term" value="F:metalloendopeptidase activity"/>
    <property type="evidence" value="ECO:0007669"/>
    <property type="project" value="TreeGrafter"/>
</dbReference>
<dbReference type="Gene3D" id="4.10.70.30">
    <property type="match status" value="1"/>
</dbReference>
<feature type="non-terminal residue" evidence="5">
    <location>
        <position position="288"/>
    </location>
</feature>
<reference evidence="5" key="1">
    <citation type="submission" date="2021-04" db="EMBL/GenBank/DDBJ databases">
        <authorList>
            <consortium name="Molecular Ecology Group"/>
        </authorList>
    </citation>
    <scope>NUCLEOTIDE SEQUENCE</scope>
</reference>
<dbReference type="InterPro" id="IPR001762">
    <property type="entry name" value="Disintegrin_dom"/>
</dbReference>
<dbReference type="SMART" id="SM00050">
    <property type="entry name" value="DISIN"/>
    <property type="match status" value="1"/>
</dbReference>
<dbReference type="PANTHER" id="PTHR45702:SF2">
    <property type="entry name" value="KUZBANIAN, ISOFORM A"/>
    <property type="match status" value="1"/>
</dbReference>
<dbReference type="InterPro" id="IPR036436">
    <property type="entry name" value="Disintegrin_dom_sf"/>
</dbReference>
<name>A0A8S3Z5T2_9EUPU</name>
<evidence type="ECO:0000256" key="1">
    <source>
        <dbReference type="ARBA" id="ARBA00023157"/>
    </source>
</evidence>
<evidence type="ECO:0000256" key="3">
    <source>
        <dbReference type="SAM" id="Phobius"/>
    </source>
</evidence>
<dbReference type="Proteomes" id="UP000678393">
    <property type="component" value="Unassembled WGS sequence"/>
</dbReference>
<dbReference type="OrthoDB" id="6080395at2759"/>
<feature type="non-terminal residue" evidence="5">
    <location>
        <position position="1"/>
    </location>
</feature>
<evidence type="ECO:0000259" key="4">
    <source>
        <dbReference type="PROSITE" id="PS50214"/>
    </source>
</evidence>
<accession>A0A8S3Z5T2</accession>
<dbReference type="Gene3D" id="3.40.390.10">
    <property type="entry name" value="Collagenase (Catalytic Domain)"/>
    <property type="match status" value="1"/>
</dbReference>
<keyword evidence="3" id="KW-1133">Transmembrane helix</keyword>
<proteinExistence type="predicted"/>
<organism evidence="5 6">
    <name type="scientific">Candidula unifasciata</name>
    <dbReference type="NCBI Taxonomy" id="100452"/>
    <lineage>
        <taxon>Eukaryota</taxon>
        <taxon>Metazoa</taxon>
        <taxon>Spiralia</taxon>
        <taxon>Lophotrochozoa</taxon>
        <taxon>Mollusca</taxon>
        <taxon>Gastropoda</taxon>
        <taxon>Heterobranchia</taxon>
        <taxon>Euthyneura</taxon>
        <taxon>Panpulmonata</taxon>
        <taxon>Eupulmonata</taxon>
        <taxon>Stylommatophora</taxon>
        <taxon>Helicina</taxon>
        <taxon>Helicoidea</taxon>
        <taxon>Geomitridae</taxon>
        <taxon>Candidula</taxon>
    </lineage>
</organism>